<sequence length="135" mass="15264">MNYQLMTNEDLGSVPLGQFLNPGALVAVWCTNSESNMETLEKKIFPQWGLDYIGRWFWVKVTKYGDPVCHFNPPPGRQPFEQIVFGKRLSNKIHEDDEKIPWEDGKVIASVPSAIHSHKPPLSGTIIVFIETGLP</sequence>
<dbReference type="GO" id="GO:0005634">
    <property type="term" value="C:nucleus"/>
    <property type="evidence" value="ECO:0007669"/>
    <property type="project" value="TreeGrafter"/>
</dbReference>
<dbReference type="GO" id="GO:0008168">
    <property type="term" value="F:methyltransferase activity"/>
    <property type="evidence" value="ECO:0007669"/>
    <property type="project" value="TreeGrafter"/>
</dbReference>
<dbReference type="PROSITE" id="PS51143">
    <property type="entry name" value="MT_A70"/>
    <property type="match status" value="1"/>
</dbReference>
<dbReference type="AlphaFoldDB" id="A0A8K0KJH7"/>
<comment type="similarity">
    <text evidence="1">Belongs to the MT-A70-like family.</text>
</comment>
<evidence type="ECO:0000256" key="1">
    <source>
        <dbReference type="PROSITE-ProRule" id="PRU00489"/>
    </source>
</evidence>
<proteinExistence type="inferred from homology"/>
<protein>
    <submittedName>
        <fullName evidence="2">Uncharacterized protein</fullName>
    </submittedName>
</protein>
<dbReference type="Pfam" id="PF05063">
    <property type="entry name" value="MT-A70"/>
    <property type="match status" value="1"/>
</dbReference>
<reference evidence="2" key="1">
    <citation type="submission" date="2013-04" db="EMBL/GenBank/DDBJ databases">
        <authorList>
            <person name="Qu J."/>
            <person name="Murali S.C."/>
            <person name="Bandaranaike D."/>
            <person name="Bellair M."/>
            <person name="Blankenburg K."/>
            <person name="Chao H."/>
            <person name="Dinh H."/>
            <person name="Doddapaneni H."/>
            <person name="Downs B."/>
            <person name="Dugan-Rocha S."/>
            <person name="Elkadiri S."/>
            <person name="Gnanaolivu R.D."/>
            <person name="Hernandez B."/>
            <person name="Javaid M."/>
            <person name="Jayaseelan J.C."/>
            <person name="Lee S."/>
            <person name="Li M."/>
            <person name="Ming W."/>
            <person name="Munidasa M."/>
            <person name="Muniz J."/>
            <person name="Nguyen L."/>
            <person name="Ongeri F."/>
            <person name="Osuji N."/>
            <person name="Pu L.-L."/>
            <person name="Puazo M."/>
            <person name="Qu C."/>
            <person name="Quiroz J."/>
            <person name="Raj R."/>
            <person name="Weissenberger G."/>
            <person name="Xin Y."/>
            <person name="Zou X."/>
            <person name="Han Y."/>
            <person name="Richards S."/>
            <person name="Worley K."/>
            <person name="Muzny D."/>
            <person name="Gibbs R."/>
        </authorList>
    </citation>
    <scope>NUCLEOTIDE SEQUENCE</scope>
    <source>
        <strain evidence="2">Sampled in the wild</strain>
    </source>
</reference>
<accession>A0A8K0KJH7</accession>
<dbReference type="InterPro" id="IPR007757">
    <property type="entry name" value="MT-A70-like"/>
</dbReference>
<name>A0A8K0KJH7_LADFU</name>
<dbReference type="Proteomes" id="UP000792457">
    <property type="component" value="Unassembled WGS sequence"/>
</dbReference>
<dbReference type="PANTHER" id="PTHR12829">
    <property type="entry name" value="N6-ADENOSINE-METHYLTRANSFERASE"/>
    <property type="match status" value="1"/>
</dbReference>
<evidence type="ECO:0000313" key="3">
    <source>
        <dbReference type="Proteomes" id="UP000792457"/>
    </source>
</evidence>
<organism evidence="2 3">
    <name type="scientific">Ladona fulva</name>
    <name type="common">Scarce chaser dragonfly</name>
    <name type="synonym">Libellula fulva</name>
    <dbReference type="NCBI Taxonomy" id="123851"/>
    <lineage>
        <taxon>Eukaryota</taxon>
        <taxon>Metazoa</taxon>
        <taxon>Ecdysozoa</taxon>
        <taxon>Arthropoda</taxon>
        <taxon>Hexapoda</taxon>
        <taxon>Insecta</taxon>
        <taxon>Pterygota</taxon>
        <taxon>Palaeoptera</taxon>
        <taxon>Odonata</taxon>
        <taxon>Epiprocta</taxon>
        <taxon>Anisoptera</taxon>
        <taxon>Libelluloidea</taxon>
        <taxon>Libellulidae</taxon>
        <taxon>Ladona</taxon>
    </lineage>
</organism>
<gene>
    <name evidence="2" type="ORF">J437_LFUL012830</name>
</gene>
<dbReference type="PANTHER" id="PTHR12829:SF4">
    <property type="entry name" value="N(6)-ADENINE-SPECIFIC METHYLTRANSFERASE METTL4"/>
    <property type="match status" value="1"/>
</dbReference>
<dbReference type="EMBL" id="KZ309023">
    <property type="protein sequence ID" value="KAG8236409.1"/>
    <property type="molecule type" value="Genomic_DNA"/>
</dbReference>
<dbReference type="OrthoDB" id="61116at2759"/>
<keyword evidence="3" id="KW-1185">Reference proteome</keyword>
<evidence type="ECO:0000313" key="2">
    <source>
        <dbReference type="EMBL" id="KAG8236409.1"/>
    </source>
</evidence>
<comment type="caution">
    <text evidence="2">The sequence shown here is derived from an EMBL/GenBank/DDBJ whole genome shotgun (WGS) entry which is preliminary data.</text>
</comment>
<reference evidence="2" key="2">
    <citation type="submission" date="2017-10" db="EMBL/GenBank/DDBJ databases">
        <title>Ladona fulva Genome sequencing and assembly.</title>
        <authorList>
            <person name="Murali S."/>
            <person name="Richards S."/>
            <person name="Bandaranaike D."/>
            <person name="Bellair M."/>
            <person name="Blankenburg K."/>
            <person name="Chao H."/>
            <person name="Dinh H."/>
            <person name="Doddapaneni H."/>
            <person name="Dugan-Rocha S."/>
            <person name="Elkadiri S."/>
            <person name="Gnanaolivu R."/>
            <person name="Hernandez B."/>
            <person name="Skinner E."/>
            <person name="Javaid M."/>
            <person name="Lee S."/>
            <person name="Li M."/>
            <person name="Ming W."/>
            <person name="Munidasa M."/>
            <person name="Muniz J."/>
            <person name="Nguyen L."/>
            <person name="Hughes D."/>
            <person name="Osuji N."/>
            <person name="Pu L.-L."/>
            <person name="Puazo M."/>
            <person name="Qu C."/>
            <person name="Quiroz J."/>
            <person name="Raj R."/>
            <person name="Weissenberger G."/>
            <person name="Xin Y."/>
            <person name="Zou X."/>
            <person name="Han Y."/>
            <person name="Worley K."/>
            <person name="Muzny D."/>
            <person name="Gibbs R."/>
        </authorList>
    </citation>
    <scope>NUCLEOTIDE SEQUENCE</scope>
    <source>
        <strain evidence="2">Sampled in the wild</strain>
    </source>
</reference>